<comment type="subcellular location">
    <subcellularLocation>
        <location evidence="1">Nucleus</location>
    </subcellularLocation>
</comment>
<reference evidence="8 9" key="1">
    <citation type="submission" date="2015-09" db="EMBL/GenBank/DDBJ databases">
        <title>Host preference determinants of Valsa canker pathogens revealed by comparative genomics.</title>
        <authorList>
            <person name="Yin Z."/>
            <person name="Huang L."/>
        </authorList>
    </citation>
    <scope>NUCLEOTIDE SEQUENCE [LARGE SCALE GENOMIC DNA]</scope>
    <source>
        <strain evidence="8 9">YSFL</strain>
    </source>
</reference>
<dbReference type="SUPFAM" id="SSF57959">
    <property type="entry name" value="Leucine zipper domain"/>
    <property type="match status" value="1"/>
</dbReference>
<dbReference type="FunFam" id="1.20.5.170:FF:000075">
    <property type="entry name" value="BZIP transcription factor (MetR)"/>
    <property type="match status" value="1"/>
</dbReference>
<evidence type="ECO:0000256" key="1">
    <source>
        <dbReference type="ARBA" id="ARBA00004123"/>
    </source>
</evidence>
<keyword evidence="4" id="KW-0804">Transcription</keyword>
<feature type="domain" description="BZIP" evidence="7">
    <location>
        <begin position="92"/>
        <end position="151"/>
    </location>
</feature>
<evidence type="ECO:0000313" key="9">
    <source>
        <dbReference type="Proteomes" id="UP000284375"/>
    </source>
</evidence>
<evidence type="ECO:0000256" key="2">
    <source>
        <dbReference type="ARBA" id="ARBA00023015"/>
    </source>
</evidence>
<keyword evidence="3" id="KW-0238">DNA-binding</keyword>
<proteinExistence type="predicted"/>
<evidence type="ECO:0000259" key="7">
    <source>
        <dbReference type="PROSITE" id="PS50217"/>
    </source>
</evidence>
<dbReference type="CDD" id="cd14705">
    <property type="entry name" value="bZIP_Zip1"/>
    <property type="match status" value="1"/>
</dbReference>
<name>A0A423WKM1_CYTCH</name>
<keyword evidence="9" id="KW-1185">Reference proteome</keyword>
<dbReference type="InterPro" id="IPR004827">
    <property type="entry name" value="bZIP"/>
</dbReference>
<dbReference type="Pfam" id="PF07716">
    <property type="entry name" value="bZIP_2"/>
    <property type="match status" value="1"/>
</dbReference>
<keyword evidence="2" id="KW-0805">Transcription regulation</keyword>
<dbReference type="Gene3D" id="1.20.5.170">
    <property type="match status" value="1"/>
</dbReference>
<dbReference type="PROSITE" id="PS00036">
    <property type="entry name" value="BZIP_BASIC"/>
    <property type="match status" value="1"/>
</dbReference>
<comment type="caution">
    <text evidence="8">The sequence shown here is derived from an EMBL/GenBank/DDBJ whole genome shotgun (WGS) entry which is preliminary data.</text>
</comment>
<evidence type="ECO:0000256" key="5">
    <source>
        <dbReference type="ARBA" id="ARBA00023242"/>
    </source>
</evidence>
<protein>
    <recommendedName>
        <fullName evidence="7">BZIP domain-containing protein</fullName>
    </recommendedName>
</protein>
<feature type="compositionally biased region" description="Basic and acidic residues" evidence="6">
    <location>
        <begin position="84"/>
        <end position="95"/>
    </location>
</feature>
<gene>
    <name evidence="8" type="ORF">VSDG_01003</name>
</gene>
<dbReference type="Proteomes" id="UP000284375">
    <property type="component" value="Unassembled WGS sequence"/>
</dbReference>
<dbReference type="STRING" id="252740.A0A423WKM1"/>
<feature type="compositionally biased region" description="Basic and acidic residues" evidence="6">
    <location>
        <begin position="112"/>
        <end position="121"/>
    </location>
</feature>
<evidence type="ECO:0000313" key="8">
    <source>
        <dbReference type="EMBL" id="ROW03920.1"/>
    </source>
</evidence>
<dbReference type="InterPro" id="IPR046347">
    <property type="entry name" value="bZIP_sf"/>
</dbReference>
<feature type="compositionally biased region" description="Basic and acidic residues" evidence="6">
    <location>
        <begin position="169"/>
        <end position="199"/>
    </location>
</feature>
<dbReference type="AlphaFoldDB" id="A0A423WKM1"/>
<accession>A0A423WKM1</accession>
<dbReference type="GO" id="GO:0005634">
    <property type="term" value="C:nucleus"/>
    <property type="evidence" value="ECO:0007669"/>
    <property type="project" value="UniProtKB-SubCell"/>
</dbReference>
<dbReference type="PANTHER" id="PTHR13044">
    <property type="entry name" value="ACTIVATING TRANSCRIPTION FACTOR ATF 4/5"/>
    <property type="match status" value="1"/>
</dbReference>
<evidence type="ECO:0000256" key="6">
    <source>
        <dbReference type="SAM" id="MobiDB-lite"/>
    </source>
</evidence>
<organism evidence="8 9">
    <name type="scientific">Cytospora chrysosperma</name>
    <name type="common">Cytospora canker fungus</name>
    <name type="synonym">Sphaeria chrysosperma</name>
    <dbReference type="NCBI Taxonomy" id="252740"/>
    <lineage>
        <taxon>Eukaryota</taxon>
        <taxon>Fungi</taxon>
        <taxon>Dikarya</taxon>
        <taxon>Ascomycota</taxon>
        <taxon>Pezizomycotina</taxon>
        <taxon>Sordariomycetes</taxon>
        <taxon>Sordariomycetidae</taxon>
        <taxon>Diaporthales</taxon>
        <taxon>Cytosporaceae</taxon>
        <taxon>Cytospora</taxon>
    </lineage>
</organism>
<dbReference type="PANTHER" id="PTHR13044:SF14">
    <property type="entry name" value="CRYPTOCEPHAL, ISOFORM A"/>
    <property type="match status" value="1"/>
</dbReference>
<feature type="region of interest" description="Disordered" evidence="6">
    <location>
        <begin position="152"/>
        <end position="199"/>
    </location>
</feature>
<feature type="region of interest" description="Disordered" evidence="6">
    <location>
        <begin position="44"/>
        <end position="121"/>
    </location>
</feature>
<dbReference type="OrthoDB" id="1939598at2759"/>
<evidence type="ECO:0000256" key="3">
    <source>
        <dbReference type="ARBA" id="ARBA00023125"/>
    </source>
</evidence>
<dbReference type="GO" id="GO:0000977">
    <property type="term" value="F:RNA polymerase II transcription regulatory region sequence-specific DNA binding"/>
    <property type="evidence" value="ECO:0007669"/>
    <property type="project" value="TreeGrafter"/>
</dbReference>
<dbReference type="GO" id="GO:0001228">
    <property type="term" value="F:DNA-binding transcription activator activity, RNA polymerase II-specific"/>
    <property type="evidence" value="ECO:0007669"/>
    <property type="project" value="TreeGrafter"/>
</dbReference>
<keyword evidence="5" id="KW-0539">Nucleus</keyword>
<dbReference type="EMBL" id="LJZO01000002">
    <property type="protein sequence ID" value="ROW03920.1"/>
    <property type="molecule type" value="Genomic_DNA"/>
</dbReference>
<dbReference type="SMART" id="SM00338">
    <property type="entry name" value="BRLZ"/>
    <property type="match status" value="1"/>
</dbReference>
<dbReference type="PROSITE" id="PS50217">
    <property type="entry name" value="BZIP"/>
    <property type="match status" value="1"/>
</dbReference>
<evidence type="ECO:0000256" key="4">
    <source>
        <dbReference type="ARBA" id="ARBA00023163"/>
    </source>
</evidence>
<sequence length="199" mass="22090">MVRTGEFNFGDFNNTYASPTLNNFPDSLGTLQPIQPNPQAVYPPVPQHAHQHAYPHHAAGQAKTSDTRRASDVHVPSRSMSIEEVSRVAAEEDKRRRNTAASARFRVKKKQREQALEKSAKEMSDKVSALEQKISQLETENQWLKKLVLEKNDGASASKADISKIMNGNDKEGKTENEIHAKTDGEPASKKARAEVKSS</sequence>